<comment type="caution">
    <text evidence="1">The sequence shown here is derived from an EMBL/GenBank/DDBJ whole genome shotgun (WGS) entry which is preliminary data.</text>
</comment>
<evidence type="ECO:0000313" key="1">
    <source>
        <dbReference type="EMBL" id="KAA1116605.1"/>
    </source>
</evidence>
<gene>
    <name evidence="1" type="ORF">PGT21_020190</name>
</gene>
<accession>A0A5B0QUM1</accession>
<organism evidence="1 2">
    <name type="scientific">Puccinia graminis f. sp. tritici</name>
    <dbReference type="NCBI Taxonomy" id="56615"/>
    <lineage>
        <taxon>Eukaryota</taxon>
        <taxon>Fungi</taxon>
        <taxon>Dikarya</taxon>
        <taxon>Basidiomycota</taxon>
        <taxon>Pucciniomycotina</taxon>
        <taxon>Pucciniomycetes</taxon>
        <taxon>Pucciniales</taxon>
        <taxon>Pucciniaceae</taxon>
        <taxon>Puccinia</taxon>
    </lineage>
</organism>
<proteinExistence type="predicted"/>
<protein>
    <submittedName>
        <fullName evidence="1">Uncharacterized protein</fullName>
    </submittedName>
</protein>
<dbReference type="Proteomes" id="UP000324748">
    <property type="component" value="Unassembled WGS sequence"/>
</dbReference>
<sequence length="72" mass="8028">MRFLIMSSVGLELVVNKPSIVPRRVLWSRSVPLLPKSRIKSDFRLSLIAIESSGIRGGLSLLLSDMTMQCQV</sequence>
<dbReference type="AlphaFoldDB" id="A0A5B0QUM1"/>
<reference evidence="1 2" key="1">
    <citation type="submission" date="2019-05" db="EMBL/GenBank/DDBJ databases">
        <title>Emergence of the Ug99 lineage of the wheat stem rust pathogen through somatic hybridization.</title>
        <authorList>
            <person name="Li F."/>
            <person name="Upadhyaya N.M."/>
            <person name="Sperschneider J."/>
            <person name="Matny O."/>
            <person name="Nguyen-Phuc H."/>
            <person name="Mago R."/>
            <person name="Raley C."/>
            <person name="Miller M.E."/>
            <person name="Silverstein K.A.T."/>
            <person name="Henningsen E."/>
            <person name="Hirsch C.D."/>
            <person name="Visser B."/>
            <person name="Pretorius Z.A."/>
            <person name="Steffenson B.J."/>
            <person name="Schwessinger B."/>
            <person name="Dodds P.N."/>
            <person name="Figueroa M."/>
        </authorList>
    </citation>
    <scope>NUCLEOTIDE SEQUENCE [LARGE SCALE GENOMIC DNA]</scope>
    <source>
        <strain evidence="1">21-0</strain>
    </source>
</reference>
<keyword evidence="2" id="KW-1185">Reference proteome</keyword>
<dbReference type="EMBL" id="VSWC01000003">
    <property type="protein sequence ID" value="KAA1116605.1"/>
    <property type="molecule type" value="Genomic_DNA"/>
</dbReference>
<evidence type="ECO:0000313" key="2">
    <source>
        <dbReference type="Proteomes" id="UP000324748"/>
    </source>
</evidence>
<name>A0A5B0QUM1_PUCGR</name>